<dbReference type="Proteomes" id="UP001163046">
    <property type="component" value="Unassembled WGS sequence"/>
</dbReference>
<feature type="region of interest" description="Disordered" evidence="1">
    <location>
        <begin position="1"/>
        <end position="25"/>
    </location>
</feature>
<sequence>MADSGVETQTIESIDIKVDDNPGEDHIDIDIKQVTEETTPIKSDDVRDDEELGFGRDEVVVISEQDLADMSESSKERSIEVSVDLNKVYEEWIFVDVNKSTHEVKENLLLLSTVYGNDQVCCSVM</sequence>
<keyword evidence="3" id="KW-1185">Reference proteome</keyword>
<feature type="compositionally biased region" description="Basic and acidic residues" evidence="1">
    <location>
        <begin position="14"/>
        <end position="25"/>
    </location>
</feature>
<dbReference type="EMBL" id="MU825938">
    <property type="protein sequence ID" value="KAJ7382113.1"/>
    <property type="molecule type" value="Genomic_DNA"/>
</dbReference>
<accession>A0A9W9ZI09</accession>
<proteinExistence type="predicted"/>
<evidence type="ECO:0000256" key="1">
    <source>
        <dbReference type="SAM" id="MobiDB-lite"/>
    </source>
</evidence>
<name>A0A9W9ZI09_9CNID</name>
<dbReference type="OrthoDB" id="5952119at2759"/>
<protein>
    <submittedName>
        <fullName evidence="2">Uncharacterized protein</fullName>
    </submittedName>
</protein>
<gene>
    <name evidence="2" type="ORF">OS493_036952</name>
</gene>
<evidence type="ECO:0000313" key="3">
    <source>
        <dbReference type="Proteomes" id="UP001163046"/>
    </source>
</evidence>
<feature type="compositionally biased region" description="Polar residues" evidence="1">
    <location>
        <begin position="1"/>
        <end position="12"/>
    </location>
</feature>
<reference evidence="2" key="1">
    <citation type="submission" date="2023-01" db="EMBL/GenBank/DDBJ databases">
        <title>Genome assembly of the deep-sea coral Lophelia pertusa.</title>
        <authorList>
            <person name="Herrera S."/>
            <person name="Cordes E."/>
        </authorList>
    </citation>
    <scope>NUCLEOTIDE SEQUENCE</scope>
    <source>
        <strain evidence="2">USNM1676648</strain>
        <tissue evidence="2">Polyp</tissue>
    </source>
</reference>
<organism evidence="2 3">
    <name type="scientific">Desmophyllum pertusum</name>
    <dbReference type="NCBI Taxonomy" id="174260"/>
    <lineage>
        <taxon>Eukaryota</taxon>
        <taxon>Metazoa</taxon>
        <taxon>Cnidaria</taxon>
        <taxon>Anthozoa</taxon>
        <taxon>Hexacorallia</taxon>
        <taxon>Scleractinia</taxon>
        <taxon>Caryophylliina</taxon>
        <taxon>Caryophylliidae</taxon>
        <taxon>Desmophyllum</taxon>
    </lineage>
</organism>
<evidence type="ECO:0000313" key="2">
    <source>
        <dbReference type="EMBL" id="KAJ7382113.1"/>
    </source>
</evidence>
<dbReference type="AlphaFoldDB" id="A0A9W9ZI09"/>
<comment type="caution">
    <text evidence="2">The sequence shown here is derived from an EMBL/GenBank/DDBJ whole genome shotgun (WGS) entry which is preliminary data.</text>
</comment>